<dbReference type="AlphaFoldDB" id="A0A8J7RIK5"/>
<keyword evidence="18" id="KW-1185">Reference proteome</keyword>
<evidence type="ECO:0000256" key="8">
    <source>
        <dbReference type="ARBA" id="ARBA00022833"/>
    </source>
</evidence>
<protein>
    <recommendedName>
        <fullName evidence="12">Riboflavin biosynthesis protein RibD</fullName>
    </recommendedName>
    <domain>
        <recommendedName>
            <fullName evidence="12">Diaminohydroxyphosphoribosylaminopyrimidine deaminase</fullName>
            <shortName evidence="12">DRAP deaminase</shortName>
            <ecNumber evidence="12">3.5.4.26</ecNumber>
        </recommendedName>
        <alternativeName>
            <fullName evidence="12">Riboflavin-specific deaminase</fullName>
        </alternativeName>
    </domain>
    <domain>
        <recommendedName>
            <fullName evidence="12">5-amino-6-(5-phosphoribosylamino)uracil reductase</fullName>
            <ecNumber evidence="12">1.1.1.193</ecNumber>
        </recommendedName>
        <alternativeName>
            <fullName evidence="12">HTP reductase</fullName>
        </alternativeName>
    </domain>
</protein>
<evidence type="ECO:0000256" key="7">
    <source>
        <dbReference type="ARBA" id="ARBA00022723"/>
    </source>
</evidence>
<dbReference type="PROSITE" id="PS00903">
    <property type="entry name" value="CYT_DCMP_DEAMINASES_1"/>
    <property type="match status" value="1"/>
</dbReference>
<evidence type="ECO:0000256" key="6">
    <source>
        <dbReference type="ARBA" id="ARBA00022619"/>
    </source>
</evidence>
<evidence type="ECO:0000256" key="4">
    <source>
        <dbReference type="ARBA" id="ARBA00005259"/>
    </source>
</evidence>
<reference evidence="17" key="1">
    <citation type="submission" date="2021-03" db="EMBL/GenBank/DDBJ databases">
        <title>Genome sequencing and assembly of Tianweitania sediminis.</title>
        <authorList>
            <person name="Chhetri G."/>
        </authorList>
    </citation>
    <scope>NUCLEOTIDE SEQUENCE</scope>
    <source>
        <strain evidence="17">Z8</strain>
    </source>
</reference>
<feature type="binding site" evidence="14">
    <location>
        <position position="201"/>
    </location>
    <ligand>
        <name>substrate</name>
    </ligand>
</feature>
<evidence type="ECO:0000256" key="2">
    <source>
        <dbReference type="ARBA" id="ARBA00004882"/>
    </source>
</evidence>
<feature type="binding site" evidence="14">
    <location>
        <position position="198"/>
    </location>
    <ligand>
        <name>substrate</name>
    </ligand>
</feature>
<feature type="binding site" evidence="14">
    <location>
        <position position="290"/>
    </location>
    <ligand>
        <name>substrate</name>
    </ligand>
</feature>
<dbReference type="InterPro" id="IPR002125">
    <property type="entry name" value="CMP_dCMP_dom"/>
</dbReference>
<dbReference type="GO" id="GO:0008835">
    <property type="term" value="F:diaminohydroxyphosphoribosylaminopyrimidine deaminase activity"/>
    <property type="evidence" value="ECO:0007669"/>
    <property type="project" value="UniProtKB-EC"/>
</dbReference>
<feature type="binding site" evidence="14">
    <location>
        <position position="148"/>
    </location>
    <ligand>
        <name>NADP(+)</name>
        <dbReference type="ChEBI" id="CHEBI:58349"/>
    </ligand>
</feature>
<evidence type="ECO:0000256" key="9">
    <source>
        <dbReference type="ARBA" id="ARBA00022857"/>
    </source>
</evidence>
<keyword evidence="9 12" id="KW-0521">NADP</keyword>
<dbReference type="Pfam" id="PF01872">
    <property type="entry name" value="RibD_C"/>
    <property type="match status" value="1"/>
</dbReference>
<evidence type="ECO:0000256" key="14">
    <source>
        <dbReference type="PIRSR" id="PIRSR006769-2"/>
    </source>
</evidence>
<keyword evidence="7 12" id="KW-0479">Metal-binding</keyword>
<comment type="function">
    <text evidence="1 12">Converts 2,5-diamino-6-(ribosylamino)-4(3h)-pyrimidinone 5'-phosphate into 5-amino-6-(ribosylamino)-2,4(1h,3h)-pyrimidinedione 5'-phosphate.</text>
</comment>
<dbReference type="InterPro" id="IPR002734">
    <property type="entry name" value="RibDG_C"/>
</dbReference>
<keyword evidence="12 17" id="KW-0378">Hydrolase</keyword>
<feature type="binding site" evidence="14">
    <location>
        <position position="194"/>
    </location>
    <ligand>
        <name>NADP(+)</name>
        <dbReference type="ChEBI" id="CHEBI:58349"/>
    </ligand>
</feature>
<evidence type="ECO:0000256" key="15">
    <source>
        <dbReference type="PIRSR" id="PIRSR006769-3"/>
    </source>
</evidence>
<keyword evidence="10 12" id="KW-0560">Oxidoreductase</keyword>
<feature type="binding site" evidence="15">
    <location>
        <position position="44"/>
    </location>
    <ligand>
        <name>Zn(2+)</name>
        <dbReference type="ChEBI" id="CHEBI:29105"/>
        <note>catalytic</note>
    </ligand>
</feature>
<evidence type="ECO:0000313" key="17">
    <source>
        <dbReference type="EMBL" id="MBP0439076.1"/>
    </source>
</evidence>
<evidence type="ECO:0000256" key="13">
    <source>
        <dbReference type="PIRSR" id="PIRSR006769-1"/>
    </source>
</evidence>
<comment type="cofactor">
    <cofactor evidence="12 15">
        <name>Zn(2+)</name>
        <dbReference type="ChEBI" id="CHEBI:29105"/>
    </cofactor>
    <text evidence="12 15">Binds 1 zinc ion.</text>
</comment>
<keyword evidence="6 12" id="KW-0686">Riboflavin biosynthesis</keyword>
<feature type="binding site" evidence="14">
    <location>
        <position position="217"/>
    </location>
    <ligand>
        <name>NADP(+)</name>
        <dbReference type="ChEBI" id="CHEBI:58349"/>
    </ligand>
</feature>
<evidence type="ECO:0000256" key="3">
    <source>
        <dbReference type="ARBA" id="ARBA00004910"/>
    </source>
</evidence>
<evidence type="ECO:0000256" key="10">
    <source>
        <dbReference type="ARBA" id="ARBA00023002"/>
    </source>
</evidence>
<accession>A0A8J7RIK5</accession>
<feature type="active site" description="Proton donor" evidence="13">
    <location>
        <position position="46"/>
    </location>
</feature>
<dbReference type="Proteomes" id="UP000666240">
    <property type="component" value="Unassembled WGS sequence"/>
</dbReference>
<dbReference type="InterPro" id="IPR050765">
    <property type="entry name" value="Riboflavin_Biosynth_HTPR"/>
</dbReference>
<dbReference type="EC" id="1.1.1.193" evidence="12"/>
<feature type="domain" description="CMP/dCMP-type deaminase" evidence="16">
    <location>
        <begin position="1"/>
        <end position="109"/>
    </location>
</feature>
<dbReference type="SUPFAM" id="SSF53927">
    <property type="entry name" value="Cytidine deaminase-like"/>
    <property type="match status" value="1"/>
</dbReference>
<dbReference type="GO" id="GO:0008703">
    <property type="term" value="F:5-amino-6-(5-phosphoribosylamino)uracil reductase activity"/>
    <property type="evidence" value="ECO:0007669"/>
    <property type="project" value="UniProtKB-EC"/>
</dbReference>
<comment type="similarity">
    <text evidence="4 12">In the N-terminal section; belongs to the cytidine and deoxycytidylate deaminase family.</text>
</comment>
<name>A0A8J7RIK5_9HYPH</name>
<dbReference type="Pfam" id="PF00383">
    <property type="entry name" value="dCMP_cyt_deam_1"/>
    <property type="match status" value="1"/>
</dbReference>
<evidence type="ECO:0000259" key="16">
    <source>
        <dbReference type="PROSITE" id="PS51747"/>
    </source>
</evidence>
<dbReference type="PIRSF" id="PIRSF006769">
    <property type="entry name" value="RibD"/>
    <property type="match status" value="1"/>
</dbReference>
<comment type="catalytic activity">
    <reaction evidence="12">
        <text>2,5-diamino-6-hydroxy-4-(5-phosphoribosylamino)-pyrimidine + H2O + H(+) = 5-amino-6-(5-phospho-D-ribosylamino)uracil + NH4(+)</text>
        <dbReference type="Rhea" id="RHEA:21868"/>
        <dbReference type="ChEBI" id="CHEBI:15377"/>
        <dbReference type="ChEBI" id="CHEBI:15378"/>
        <dbReference type="ChEBI" id="CHEBI:28938"/>
        <dbReference type="ChEBI" id="CHEBI:58453"/>
        <dbReference type="ChEBI" id="CHEBI:58614"/>
        <dbReference type="EC" id="3.5.4.26"/>
    </reaction>
</comment>
<comment type="pathway">
    <text evidence="2 12">Cofactor biosynthesis; riboflavin biosynthesis; 5-amino-6-(D-ribitylamino)uracil from GTP: step 2/4.</text>
</comment>
<keyword evidence="11" id="KW-0511">Multifunctional enzyme</keyword>
<dbReference type="EMBL" id="JAGIYY010000002">
    <property type="protein sequence ID" value="MBP0439076.1"/>
    <property type="molecule type" value="Genomic_DNA"/>
</dbReference>
<feature type="binding site" evidence="14">
    <location>
        <position position="190"/>
    </location>
    <ligand>
        <name>NADP(+)</name>
        <dbReference type="ChEBI" id="CHEBI:58349"/>
    </ligand>
</feature>
<dbReference type="EC" id="3.5.4.26" evidence="12"/>
<dbReference type="GO" id="GO:0008270">
    <property type="term" value="F:zinc ion binding"/>
    <property type="evidence" value="ECO:0007669"/>
    <property type="project" value="InterPro"/>
</dbReference>
<dbReference type="NCBIfam" id="TIGR00326">
    <property type="entry name" value="eubact_ribD"/>
    <property type="match status" value="1"/>
</dbReference>
<dbReference type="GO" id="GO:0009231">
    <property type="term" value="P:riboflavin biosynthetic process"/>
    <property type="evidence" value="ECO:0007669"/>
    <property type="project" value="UniProtKB-UniPathway"/>
</dbReference>
<dbReference type="Gene3D" id="3.40.140.10">
    <property type="entry name" value="Cytidine Deaminase, domain 2"/>
    <property type="match status" value="1"/>
</dbReference>
<evidence type="ECO:0000256" key="1">
    <source>
        <dbReference type="ARBA" id="ARBA00002151"/>
    </source>
</evidence>
<dbReference type="InterPro" id="IPR016192">
    <property type="entry name" value="APOBEC/CMP_deaminase_Zn-bd"/>
</dbReference>
<keyword evidence="8 12" id="KW-0862">Zinc</keyword>
<comment type="catalytic activity">
    <reaction evidence="12">
        <text>5-amino-6-(5-phospho-D-ribitylamino)uracil + NADP(+) = 5-amino-6-(5-phospho-D-ribosylamino)uracil + NADPH + H(+)</text>
        <dbReference type="Rhea" id="RHEA:17845"/>
        <dbReference type="ChEBI" id="CHEBI:15378"/>
        <dbReference type="ChEBI" id="CHEBI:57783"/>
        <dbReference type="ChEBI" id="CHEBI:58349"/>
        <dbReference type="ChEBI" id="CHEBI:58421"/>
        <dbReference type="ChEBI" id="CHEBI:58453"/>
        <dbReference type="EC" id="1.1.1.193"/>
    </reaction>
</comment>
<feature type="binding site" evidence="15">
    <location>
        <position position="69"/>
    </location>
    <ligand>
        <name>Zn(2+)</name>
        <dbReference type="ChEBI" id="CHEBI:29105"/>
        <note>catalytic</note>
    </ligand>
</feature>
<dbReference type="InterPro" id="IPR024072">
    <property type="entry name" value="DHFR-like_dom_sf"/>
</dbReference>
<gene>
    <name evidence="17" type="primary">ribD</name>
    <name evidence="17" type="ORF">J5Y06_10480</name>
</gene>
<dbReference type="InterPro" id="IPR004794">
    <property type="entry name" value="Eubact_RibD"/>
</dbReference>
<proteinExistence type="inferred from homology"/>
<sequence>MAAAIRLSHRHSGLTDTNPSVGALIVKDGAIVGSAVTAIGGRPHAETQALAQAGDRARGATAYVTLEPCAHYGRTPPCAEALVAAGVRRVVCGAPDPDHRVTGRGFAILQNGNVSVEARVLQTEASEMLSGYLTRSLKRRPEVTLKLAVSTDGMIGRKGNEPVAITGPVAGRQVHLLRAFSDAILIGIGTALADDPQLTCRLPGLEQRSPARFILDSSARLPLASRLAQTAQTVPTTIVADEQAARPADVEALRDLGVDVLFVPHSNGELDLPGLLQGLARQGISTLMVEGGAVTASAFLRNDLVDRIVLLTGPEAIGAEGIAAPLLPAQVPERFMAWRENRFGNDLWQEWVRAV</sequence>
<comment type="caution">
    <text evidence="17">The sequence shown here is derived from an EMBL/GenBank/DDBJ whole genome shotgun (WGS) entry which is preliminary data.</text>
</comment>
<dbReference type="UniPathway" id="UPA00275">
    <property type="reaction ID" value="UER00401"/>
</dbReference>
<comment type="pathway">
    <text evidence="3 12">Cofactor biosynthesis; riboflavin biosynthesis; 5-amino-6-(D-ribitylamino)uracil from GTP: step 3/4.</text>
</comment>
<feature type="binding site" evidence="15">
    <location>
        <position position="78"/>
    </location>
    <ligand>
        <name>Zn(2+)</name>
        <dbReference type="ChEBI" id="CHEBI:29105"/>
        <note>catalytic</note>
    </ligand>
</feature>
<feature type="binding site" evidence="14">
    <location>
        <position position="178"/>
    </location>
    <ligand>
        <name>substrate</name>
    </ligand>
</feature>
<evidence type="ECO:0000256" key="12">
    <source>
        <dbReference type="PIRNR" id="PIRNR006769"/>
    </source>
</evidence>
<dbReference type="PROSITE" id="PS51747">
    <property type="entry name" value="CYT_DCMP_DEAMINASES_2"/>
    <property type="match status" value="1"/>
</dbReference>
<dbReference type="PANTHER" id="PTHR38011:SF7">
    <property type="entry name" value="2,5-DIAMINO-6-RIBOSYLAMINO-4(3H)-PYRIMIDINONE 5'-PHOSPHATE REDUCTASE"/>
    <property type="match status" value="1"/>
</dbReference>
<evidence type="ECO:0000256" key="11">
    <source>
        <dbReference type="ARBA" id="ARBA00023268"/>
    </source>
</evidence>
<dbReference type="PANTHER" id="PTHR38011">
    <property type="entry name" value="DIHYDROFOLATE REDUCTASE FAMILY PROTEIN (AFU_ORTHOLOGUE AFUA_8G06820)"/>
    <property type="match status" value="1"/>
</dbReference>
<dbReference type="SUPFAM" id="SSF53597">
    <property type="entry name" value="Dihydrofolate reductase-like"/>
    <property type="match status" value="1"/>
</dbReference>
<dbReference type="Gene3D" id="3.40.430.10">
    <property type="entry name" value="Dihydrofolate Reductase, subunit A"/>
    <property type="match status" value="1"/>
</dbReference>
<evidence type="ECO:0000256" key="5">
    <source>
        <dbReference type="ARBA" id="ARBA00007417"/>
    </source>
</evidence>
<evidence type="ECO:0000313" key="18">
    <source>
        <dbReference type="Proteomes" id="UP000666240"/>
    </source>
</evidence>
<feature type="binding site" evidence="14">
    <location>
        <begin position="292"/>
        <end position="298"/>
    </location>
    <ligand>
        <name>NADP(+)</name>
        <dbReference type="ChEBI" id="CHEBI:58349"/>
    </ligand>
</feature>
<dbReference type="CDD" id="cd01284">
    <property type="entry name" value="Riboflavin_deaminase-reductase"/>
    <property type="match status" value="1"/>
</dbReference>
<organism evidence="17 18">
    <name type="scientific">Tianweitania sediminis</name>
    <dbReference type="NCBI Taxonomy" id="1502156"/>
    <lineage>
        <taxon>Bacteria</taxon>
        <taxon>Pseudomonadati</taxon>
        <taxon>Pseudomonadota</taxon>
        <taxon>Alphaproteobacteria</taxon>
        <taxon>Hyphomicrobiales</taxon>
        <taxon>Phyllobacteriaceae</taxon>
        <taxon>Tianweitania</taxon>
    </lineage>
</organism>
<dbReference type="InterPro" id="IPR016193">
    <property type="entry name" value="Cytidine_deaminase-like"/>
</dbReference>
<comment type="similarity">
    <text evidence="5 12">In the C-terminal section; belongs to the HTP reductase family.</text>
</comment>